<gene>
    <name evidence="2" type="ORF">A2973_05120</name>
</gene>
<sequence>MRKKTFLMFTVESGIAHITRSLAVAQELLGRGHRVIFALGKKKQYFLEDTGVEVVDVPISLPDSTFPLGLERLKDSQFVLNLAKKDRDIINRYKPDCVLIDFRASAVAACLAARIPAVFLTGSGGLPHGCVLPNPGYPSFLFQLLEPVLQRAIWKAKAPFYRAMYNAAISLGYNGSLEDMFYQMSYIVPELKNYLAARDKVLNVRYVGLISWDGFEKNAPPWLLDIHPDGKTLYLSFGGTGYDAKKLVALATSLVDQGYRVLVSASTIAPVSAFPRQKNLYVSQYLPGREVSKRVDAVVCHGGYGTLMQAVTAGTPVVAVPFNPDQLLHAFRFAELGLGRCIVNFNPLKVLRINWNSFQQMGSSTSNKNVLRAVGDVLGQRNKYNAAIKKFFVSVSTQNAAKQVAGVLEKVAA</sequence>
<dbReference type="STRING" id="1798396.A2973_05120"/>
<reference evidence="2 3" key="1">
    <citation type="journal article" date="2016" name="Nat. Commun.">
        <title>Thousands of microbial genomes shed light on interconnected biogeochemical processes in an aquifer system.</title>
        <authorList>
            <person name="Anantharaman K."/>
            <person name="Brown C.T."/>
            <person name="Hug L.A."/>
            <person name="Sharon I."/>
            <person name="Castelle C.J."/>
            <person name="Probst A.J."/>
            <person name="Thomas B.C."/>
            <person name="Singh A."/>
            <person name="Wilkins M.J."/>
            <person name="Karaoz U."/>
            <person name="Brodie E.L."/>
            <person name="Williams K.H."/>
            <person name="Hubbard S.S."/>
            <person name="Banfield J.F."/>
        </authorList>
    </citation>
    <scope>NUCLEOTIDE SEQUENCE [LARGE SCALE GENOMIC DNA]</scope>
</reference>
<evidence type="ECO:0000313" key="2">
    <source>
        <dbReference type="EMBL" id="OGG29999.1"/>
    </source>
</evidence>
<dbReference type="PANTHER" id="PTHR21015:SF22">
    <property type="entry name" value="GLYCOSYLTRANSFERASE"/>
    <property type="match status" value="1"/>
</dbReference>
<dbReference type="Pfam" id="PF04101">
    <property type="entry name" value="Glyco_tran_28_C"/>
    <property type="match status" value="1"/>
</dbReference>
<organism evidence="2 3">
    <name type="scientific">Candidatus Gottesmanbacteria bacterium RIFCSPLOWO2_01_FULL_49_10</name>
    <dbReference type="NCBI Taxonomy" id="1798396"/>
    <lineage>
        <taxon>Bacteria</taxon>
        <taxon>Candidatus Gottesmaniibacteriota</taxon>
    </lineage>
</organism>
<protein>
    <recommendedName>
        <fullName evidence="1">Glycosyl transferase family 28 C-terminal domain-containing protein</fullName>
    </recommendedName>
</protein>
<dbReference type="AlphaFoldDB" id="A0A1F6AZ97"/>
<accession>A0A1F6AZ97</accession>
<dbReference type="InterPro" id="IPR002213">
    <property type="entry name" value="UDP_glucos_trans"/>
</dbReference>
<dbReference type="Gene3D" id="3.40.50.2000">
    <property type="entry name" value="Glycogen Phosphorylase B"/>
    <property type="match status" value="2"/>
</dbReference>
<feature type="domain" description="Glycosyl transferase family 28 C-terminal" evidence="1">
    <location>
        <begin position="281"/>
        <end position="342"/>
    </location>
</feature>
<dbReference type="InterPro" id="IPR007235">
    <property type="entry name" value="Glyco_trans_28_C"/>
</dbReference>
<name>A0A1F6AZ97_9BACT</name>
<dbReference type="GO" id="GO:0016758">
    <property type="term" value="F:hexosyltransferase activity"/>
    <property type="evidence" value="ECO:0007669"/>
    <property type="project" value="InterPro"/>
</dbReference>
<dbReference type="Proteomes" id="UP000176409">
    <property type="component" value="Unassembled WGS sequence"/>
</dbReference>
<evidence type="ECO:0000313" key="3">
    <source>
        <dbReference type="Proteomes" id="UP000176409"/>
    </source>
</evidence>
<proteinExistence type="predicted"/>
<dbReference type="PANTHER" id="PTHR21015">
    <property type="entry name" value="UDP-N-ACETYLGLUCOSAMINE--N-ACETYLMURAMYL-(PENTAPEPTIDE) PYROPHOSPHORYL-UNDECAPRENOL N-ACETYLGLUCOSAMINE TRANSFERASE 1"/>
    <property type="match status" value="1"/>
</dbReference>
<dbReference type="GO" id="GO:0008194">
    <property type="term" value="F:UDP-glycosyltransferase activity"/>
    <property type="evidence" value="ECO:0007669"/>
    <property type="project" value="InterPro"/>
</dbReference>
<comment type="caution">
    <text evidence="2">The sequence shown here is derived from an EMBL/GenBank/DDBJ whole genome shotgun (WGS) entry which is preliminary data.</text>
</comment>
<dbReference type="SUPFAM" id="SSF53756">
    <property type="entry name" value="UDP-Glycosyltransferase/glycogen phosphorylase"/>
    <property type="match status" value="1"/>
</dbReference>
<dbReference type="EMBL" id="MFJZ01000032">
    <property type="protein sequence ID" value="OGG29999.1"/>
    <property type="molecule type" value="Genomic_DNA"/>
</dbReference>
<evidence type="ECO:0000259" key="1">
    <source>
        <dbReference type="Pfam" id="PF04101"/>
    </source>
</evidence>
<dbReference type="CDD" id="cd03784">
    <property type="entry name" value="GT1_Gtf-like"/>
    <property type="match status" value="1"/>
</dbReference>